<dbReference type="Gene3D" id="2.60.120.200">
    <property type="match status" value="1"/>
</dbReference>
<dbReference type="InterPro" id="IPR013320">
    <property type="entry name" value="ConA-like_dom_sf"/>
</dbReference>
<dbReference type="OrthoDB" id="547680at2759"/>
<evidence type="ECO:0000313" key="10">
    <source>
        <dbReference type="Proteomes" id="UP000593567"/>
    </source>
</evidence>
<keyword evidence="10" id="KW-1185">Reference proteome</keyword>
<evidence type="ECO:0000313" key="9">
    <source>
        <dbReference type="EMBL" id="KAF6030105.1"/>
    </source>
</evidence>
<reference evidence="9" key="1">
    <citation type="submission" date="2020-06" db="EMBL/GenBank/DDBJ databases">
        <title>Draft genome of Bugula neritina, a colonial animal packing powerful symbionts and potential medicines.</title>
        <authorList>
            <person name="Rayko M."/>
        </authorList>
    </citation>
    <scope>NUCLEOTIDE SEQUENCE [LARGE SCALE GENOMIC DNA]</scope>
    <source>
        <strain evidence="9">Kwan_BN1</strain>
    </source>
</reference>
<dbReference type="Pfam" id="PF00024">
    <property type="entry name" value="PAN_1"/>
    <property type="match status" value="1"/>
</dbReference>
<dbReference type="PRINTS" id="PR00895">
    <property type="entry name" value="PENTAXIN"/>
</dbReference>
<dbReference type="SUPFAM" id="SSF49899">
    <property type="entry name" value="Concanavalin A-like lectins/glucanases"/>
    <property type="match status" value="1"/>
</dbReference>
<evidence type="ECO:0000256" key="5">
    <source>
        <dbReference type="ARBA" id="ARBA00023180"/>
    </source>
</evidence>
<sequence length="369" mass="41537">MLVQTTVTALTGAAAVSCLEIELKMLKYCLFLYISWQLCVIHYTAGGRSKQLPVYTQHRSITDYIYQENLPALSNLTCCFWLSKGHLPKTTNRFLFSISVSGDDNEFGLGVINSDIKELRKGAFRMKLTNTPMYTLYGWHKHCFTWQAEGKLDWYADLETHGKLKLIQTAVTSLASAGINNNGTIILLHEQDTFGGGIDVQQSVPGKVALFNMWDYVLTETEIQELGCNDRGNVINWDTLKFMGQADIINENFPCNDKEPVAFPKSYRRNSQQMMFCKVEGSRIDADTVSTHTVKSAAQCIRICTSSSLCQSVNYDIQTGSCELYDVTDLDDVSLTDGYGEHAVHYTSRDCTVYSYNHNLINVILLLNH</sequence>
<comment type="caution">
    <text evidence="6">Lacks conserved residue(s) required for the propagation of feature annotation.</text>
</comment>
<dbReference type="InterPro" id="IPR001759">
    <property type="entry name" value="PTX_dom"/>
</dbReference>
<dbReference type="PANTHER" id="PTHR19277:SF161">
    <property type="entry name" value="LAMININ G DOMAIN-CONTAINING PROTEIN"/>
    <property type="match status" value="1"/>
</dbReference>
<dbReference type="SMART" id="SM00473">
    <property type="entry name" value="PAN_AP"/>
    <property type="match status" value="1"/>
</dbReference>
<keyword evidence="2" id="KW-0479">Metal-binding</keyword>
<evidence type="ECO:0000256" key="4">
    <source>
        <dbReference type="ARBA" id="ARBA00023157"/>
    </source>
</evidence>
<evidence type="ECO:0000256" key="3">
    <source>
        <dbReference type="ARBA" id="ARBA00022837"/>
    </source>
</evidence>
<dbReference type="SMART" id="SM00159">
    <property type="entry name" value="PTX"/>
    <property type="match status" value="1"/>
</dbReference>
<name>A0A7J7JW74_BUGNE</name>
<dbReference type="AlphaFoldDB" id="A0A7J7JW74"/>
<organism evidence="9 10">
    <name type="scientific">Bugula neritina</name>
    <name type="common">Brown bryozoan</name>
    <name type="synonym">Sertularia neritina</name>
    <dbReference type="NCBI Taxonomy" id="10212"/>
    <lineage>
        <taxon>Eukaryota</taxon>
        <taxon>Metazoa</taxon>
        <taxon>Spiralia</taxon>
        <taxon>Lophotrochozoa</taxon>
        <taxon>Bryozoa</taxon>
        <taxon>Gymnolaemata</taxon>
        <taxon>Cheilostomatida</taxon>
        <taxon>Flustrina</taxon>
        <taxon>Buguloidea</taxon>
        <taxon>Bugulidae</taxon>
        <taxon>Bugula</taxon>
    </lineage>
</organism>
<dbReference type="EMBL" id="VXIV02001754">
    <property type="protein sequence ID" value="KAF6030105.1"/>
    <property type="molecule type" value="Genomic_DNA"/>
</dbReference>
<dbReference type="Gene3D" id="3.50.4.10">
    <property type="entry name" value="Hepatocyte Growth Factor"/>
    <property type="match status" value="1"/>
</dbReference>
<keyword evidence="3" id="KW-0106">Calcium</keyword>
<dbReference type="SUPFAM" id="SSF57414">
    <property type="entry name" value="Hairpin loop containing domain-like"/>
    <property type="match status" value="1"/>
</dbReference>
<evidence type="ECO:0000259" key="7">
    <source>
        <dbReference type="PROSITE" id="PS50948"/>
    </source>
</evidence>
<dbReference type="PANTHER" id="PTHR19277">
    <property type="entry name" value="PENTRAXIN"/>
    <property type="match status" value="1"/>
</dbReference>
<dbReference type="GO" id="GO:0046872">
    <property type="term" value="F:metal ion binding"/>
    <property type="evidence" value="ECO:0007669"/>
    <property type="project" value="UniProtKB-KW"/>
</dbReference>
<evidence type="ECO:0000256" key="2">
    <source>
        <dbReference type="ARBA" id="ARBA00022723"/>
    </source>
</evidence>
<feature type="domain" description="Apple" evidence="7">
    <location>
        <begin position="277"/>
        <end position="351"/>
    </location>
</feature>
<comment type="cofactor">
    <cofactor evidence="1">
        <name>Ca(2+)</name>
        <dbReference type="ChEBI" id="CHEBI:29108"/>
    </cofactor>
</comment>
<dbReference type="Proteomes" id="UP000593567">
    <property type="component" value="Unassembled WGS sequence"/>
</dbReference>
<comment type="caution">
    <text evidence="9">The sequence shown here is derived from an EMBL/GenBank/DDBJ whole genome shotgun (WGS) entry which is preliminary data.</text>
</comment>
<proteinExistence type="predicted"/>
<evidence type="ECO:0000256" key="1">
    <source>
        <dbReference type="ARBA" id="ARBA00001913"/>
    </source>
</evidence>
<keyword evidence="5" id="KW-0325">Glycoprotein</keyword>
<dbReference type="InterPro" id="IPR003609">
    <property type="entry name" value="Pan_app"/>
</dbReference>
<protein>
    <submittedName>
        <fullName evidence="9">NPTXR</fullName>
    </submittedName>
</protein>
<accession>A0A7J7JW74</accession>
<dbReference type="PROSITE" id="PS51828">
    <property type="entry name" value="PTX_2"/>
    <property type="match status" value="1"/>
</dbReference>
<gene>
    <name evidence="9" type="ORF">EB796_011585</name>
</gene>
<dbReference type="InterPro" id="IPR051360">
    <property type="entry name" value="Neuronal_Pentraxin_Related"/>
</dbReference>
<evidence type="ECO:0000259" key="8">
    <source>
        <dbReference type="PROSITE" id="PS51828"/>
    </source>
</evidence>
<dbReference type="PROSITE" id="PS50948">
    <property type="entry name" value="PAN"/>
    <property type="match status" value="1"/>
</dbReference>
<dbReference type="Pfam" id="PF00354">
    <property type="entry name" value="Pentaxin"/>
    <property type="match status" value="1"/>
</dbReference>
<feature type="domain" description="Pentraxin (PTX)" evidence="8">
    <location>
        <begin position="48"/>
        <end position="255"/>
    </location>
</feature>
<evidence type="ECO:0000256" key="6">
    <source>
        <dbReference type="PROSITE-ProRule" id="PRU01172"/>
    </source>
</evidence>
<keyword evidence="4" id="KW-1015">Disulfide bond</keyword>